<reference evidence="3" key="1">
    <citation type="journal article" date="2019" name="Int. J. Syst. Evol. Microbiol.">
        <title>The Global Catalogue of Microorganisms (GCM) 10K type strain sequencing project: providing services to taxonomists for standard genome sequencing and annotation.</title>
        <authorList>
            <consortium name="The Broad Institute Genomics Platform"/>
            <consortium name="The Broad Institute Genome Sequencing Center for Infectious Disease"/>
            <person name="Wu L."/>
            <person name="Ma J."/>
        </authorList>
    </citation>
    <scope>NUCLEOTIDE SEQUENCE [LARGE SCALE GENOMIC DNA]</scope>
    <source>
        <strain evidence="3">JCM 17938</strain>
    </source>
</reference>
<keyword evidence="3" id="KW-1185">Reference proteome</keyword>
<feature type="transmembrane region" description="Helical" evidence="1">
    <location>
        <begin position="75"/>
        <end position="93"/>
    </location>
</feature>
<name>A0ABP8TM77_9ACTN</name>
<feature type="transmembrane region" description="Helical" evidence="1">
    <location>
        <begin position="154"/>
        <end position="174"/>
    </location>
</feature>
<accession>A0ABP8TM77</accession>
<protein>
    <submittedName>
        <fullName evidence="2">Membrane protein</fullName>
    </submittedName>
</protein>
<comment type="caution">
    <text evidence="2">The sequence shown here is derived from an EMBL/GenBank/DDBJ whole genome shotgun (WGS) entry which is preliminary data.</text>
</comment>
<proteinExistence type="predicted"/>
<keyword evidence="1" id="KW-0472">Membrane</keyword>
<keyword evidence="1" id="KW-0812">Transmembrane</keyword>
<organism evidence="2 3">
    <name type="scientific">Actinoallomurus liliacearum</name>
    <dbReference type="NCBI Taxonomy" id="1080073"/>
    <lineage>
        <taxon>Bacteria</taxon>
        <taxon>Bacillati</taxon>
        <taxon>Actinomycetota</taxon>
        <taxon>Actinomycetes</taxon>
        <taxon>Streptosporangiales</taxon>
        <taxon>Thermomonosporaceae</taxon>
        <taxon>Actinoallomurus</taxon>
    </lineage>
</organism>
<evidence type="ECO:0000256" key="1">
    <source>
        <dbReference type="SAM" id="Phobius"/>
    </source>
</evidence>
<dbReference type="Proteomes" id="UP001500212">
    <property type="component" value="Unassembled WGS sequence"/>
</dbReference>
<keyword evidence="1" id="KW-1133">Transmembrane helix</keyword>
<evidence type="ECO:0000313" key="3">
    <source>
        <dbReference type="Proteomes" id="UP001500212"/>
    </source>
</evidence>
<dbReference type="EMBL" id="BAABHJ010000008">
    <property type="protein sequence ID" value="GAA4609624.1"/>
    <property type="molecule type" value="Genomic_DNA"/>
</dbReference>
<feature type="transmembrane region" description="Helical" evidence="1">
    <location>
        <begin position="29"/>
        <end position="55"/>
    </location>
</feature>
<evidence type="ECO:0000313" key="2">
    <source>
        <dbReference type="EMBL" id="GAA4609624.1"/>
    </source>
</evidence>
<dbReference type="RefSeq" id="WP_345355760.1">
    <property type="nucleotide sequence ID" value="NZ_BAABHJ010000008.1"/>
</dbReference>
<feature type="transmembrane region" description="Helical" evidence="1">
    <location>
        <begin position="105"/>
        <end position="123"/>
    </location>
</feature>
<gene>
    <name evidence="2" type="ORF">GCM10023195_39000</name>
</gene>
<sequence length="187" mass="20205">MTDVHGPTPAASASRRPLRLSPAARKTTLVAHLIASMGWLTLMICVLVLALSALATSDADTLRTAYRAMPMLGDALILPLSLLSPASGLVLALGTPWRLFRYHWVAVKFWLTLAATVASNLALTARLHEAAHAATRHPTGSIERMDLGFLPYNLVIISCVAIALYTTTVVLSVAKPWGPRAKYRRAR</sequence>